<comment type="caution">
    <text evidence="7">The sequence shown here is derived from an EMBL/GenBank/DDBJ whole genome shotgun (WGS) entry which is preliminary data.</text>
</comment>
<reference evidence="7 8" key="1">
    <citation type="submission" date="2018-03" db="EMBL/GenBank/DDBJ databases">
        <title>Genomes of Pezizomycetes fungi and the evolution of truffles.</title>
        <authorList>
            <person name="Murat C."/>
            <person name="Payen T."/>
            <person name="Noel B."/>
            <person name="Kuo A."/>
            <person name="Martin F.M."/>
        </authorList>
    </citation>
    <scope>NUCLEOTIDE SEQUENCE [LARGE SCALE GENOMIC DNA]</scope>
    <source>
        <strain evidence="7">091103-1</strain>
    </source>
</reference>
<evidence type="ECO:0008006" key="9">
    <source>
        <dbReference type="Google" id="ProtNLM"/>
    </source>
</evidence>
<evidence type="ECO:0000256" key="2">
    <source>
        <dbReference type="ARBA" id="ARBA00022692"/>
    </source>
</evidence>
<dbReference type="PANTHER" id="PTHR31794:SF4">
    <property type="entry name" value="AUXIN EFFLUX TRANSPORTER FAMILY PROTEIN (EUROFUNG)"/>
    <property type="match status" value="1"/>
</dbReference>
<feature type="transmembrane region" description="Helical" evidence="6">
    <location>
        <begin position="239"/>
        <end position="259"/>
    </location>
</feature>
<dbReference type="Pfam" id="PF03547">
    <property type="entry name" value="Mem_trans"/>
    <property type="match status" value="1"/>
</dbReference>
<dbReference type="GO" id="GO:0055085">
    <property type="term" value="P:transmembrane transport"/>
    <property type="evidence" value="ECO:0007669"/>
    <property type="project" value="InterPro"/>
</dbReference>
<keyword evidence="2 6" id="KW-0812">Transmembrane</keyword>
<organism evidence="7 8">
    <name type="scientific">Tuber magnatum</name>
    <name type="common">white Piedmont truffle</name>
    <dbReference type="NCBI Taxonomy" id="42249"/>
    <lineage>
        <taxon>Eukaryota</taxon>
        <taxon>Fungi</taxon>
        <taxon>Dikarya</taxon>
        <taxon>Ascomycota</taxon>
        <taxon>Pezizomycotina</taxon>
        <taxon>Pezizomycetes</taxon>
        <taxon>Pezizales</taxon>
        <taxon>Tuberaceae</taxon>
        <taxon>Tuber</taxon>
    </lineage>
</organism>
<keyword evidence="4 6" id="KW-0472">Membrane</keyword>
<dbReference type="Proteomes" id="UP000246991">
    <property type="component" value="Unassembled WGS sequence"/>
</dbReference>
<keyword evidence="3 6" id="KW-1133">Transmembrane helix</keyword>
<feature type="transmembrane region" description="Helical" evidence="6">
    <location>
        <begin position="72"/>
        <end position="96"/>
    </location>
</feature>
<feature type="compositionally biased region" description="Acidic residues" evidence="5">
    <location>
        <begin position="179"/>
        <end position="193"/>
    </location>
</feature>
<accession>A0A317SQP3</accession>
<feature type="transmembrane region" description="Helical" evidence="6">
    <location>
        <begin position="116"/>
        <end position="135"/>
    </location>
</feature>
<proteinExistence type="predicted"/>
<feature type="transmembrane region" description="Helical" evidence="6">
    <location>
        <begin position="37"/>
        <end position="60"/>
    </location>
</feature>
<feature type="transmembrane region" description="Helical" evidence="6">
    <location>
        <begin position="347"/>
        <end position="367"/>
    </location>
</feature>
<feature type="transmembrane region" description="Helical" evidence="6">
    <location>
        <begin position="271"/>
        <end position="292"/>
    </location>
</feature>
<feature type="transmembrane region" description="Helical" evidence="6">
    <location>
        <begin position="12"/>
        <end position="31"/>
    </location>
</feature>
<name>A0A317SQP3_9PEZI</name>
<evidence type="ECO:0000256" key="3">
    <source>
        <dbReference type="ARBA" id="ARBA00022989"/>
    </source>
</evidence>
<dbReference type="PANTHER" id="PTHR31794">
    <property type="entry name" value="AUXIN EFFLUX TRANSPORTER FAMILY PROTEIN (EUROFUNG)"/>
    <property type="match status" value="1"/>
</dbReference>
<sequence length="411" mass="44301">MSDSGASLKQSFLGALQASLSVLLTLGYGVLAAKLSLVHPAIVGDVSGLCVKMFLPALLITSIGRQLTLESVGNYAPIFIWGMAYTFTSITIGTLGKRVTNLPDWIIPAVAFNNTTSLPLLLVQALAATGILKGIADGDQRGAVERARSYFLINSMVSNTLMFALGPKLMDKTGSGGADDGDTEAQDDRDTDENTPLLPAPVRVRVRSMQSIAHRQFNKLPRRVRSTLSFAGDMVNPPLVGAVIAAFIGLTPPLHKAFFADMEDGGIFRAWLTSSISNIGDLFTSLQMFVVGSQLYASLNPDHEVGEMPKRGIAFVWGIRFLFWPAVSIPTVYCLARNNFLGDDPMAWFSMMLMPAGPSAMMMSSLVEINGNSQKDKMAVARFLTISYAITPIICFMVVGSLKTSEMAIRV</sequence>
<feature type="transmembrane region" description="Helical" evidence="6">
    <location>
        <begin position="312"/>
        <end position="335"/>
    </location>
</feature>
<dbReference type="OrthoDB" id="191139at2759"/>
<evidence type="ECO:0000256" key="5">
    <source>
        <dbReference type="SAM" id="MobiDB-lite"/>
    </source>
</evidence>
<dbReference type="EMBL" id="PYWC01000043">
    <property type="protein sequence ID" value="PWW75716.1"/>
    <property type="molecule type" value="Genomic_DNA"/>
</dbReference>
<feature type="region of interest" description="Disordered" evidence="5">
    <location>
        <begin position="174"/>
        <end position="197"/>
    </location>
</feature>
<protein>
    <recommendedName>
        <fullName evidence="9">Auxin efflux carrier</fullName>
    </recommendedName>
</protein>
<evidence type="ECO:0000256" key="1">
    <source>
        <dbReference type="ARBA" id="ARBA00004141"/>
    </source>
</evidence>
<comment type="subcellular location">
    <subcellularLocation>
        <location evidence="1">Membrane</location>
        <topology evidence="1">Multi-pass membrane protein</topology>
    </subcellularLocation>
</comment>
<evidence type="ECO:0000256" key="4">
    <source>
        <dbReference type="ARBA" id="ARBA00023136"/>
    </source>
</evidence>
<keyword evidence="8" id="KW-1185">Reference proteome</keyword>
<dbReference type="GO" id="GO:0016020">
    <property type="term" value="C:membrane"/>
    <property type="evidence" value="ECO:0007669"/>
    <property type="project" value="UniProtKB-SubCell"/>
</dbReference>
<evidence type="ECO:0000313" key="7">
    <source>
        <dbReference type="EMBL" id="PWW75716.1"/>
    </source>
</evidence>
<dbReference type="AlphaFoldDB" id="A0A317SQP3"/>
<dbReference type="InterPro" id="IPR004776">
    <property type="entry name" value="Mem_transp_PIN-like"/>
</dbReference>
<dbReference type="STRING" id="42249.A0A317SQP3"/>
<feature type="transmembrane region" description="Helical" evidence="6">
    <location>
        <begin position="379"/>
        <end position="402"/>
    </location>
</feature>
<dbReference type="GO" id="GO:0005783">
    <property type="term" value="C:endoplasmic reticulum"/>
    <property type="evidence" value="ECO:0007669"/>
    <property type="project" value="TreeGrafter"/>
</dbReference>
<gene>
    <name evidence="7" type="ORF">C7212DRAFT_320806</name>
</gene>
<evidence type="ECO:0000256" key="6">
    <source>
        <dbReference type="SAM" id="Phobius"/>
    </source>
</evidence>
<evidence type="ECO:0000313" key="8">
    <source>
        <dbReference type="Proteomes" id="UP000246991"/>
    </source>
</evidence>